<dbReference type="OrthoDB" id="4694525at2759"/>
<dbReference type="EMBL" id="BMAO01038891">
    <property type="protein sequence ID" value="GFR27660.1"/>
    <property type="molecule type" value="Genomic_DNA"/>
</dbReference>
<keyword evidence="1" id="KW-0479">Metal-binding</keyword>
<keyword evidence="4" id="KW-1185">Reference proteome</keyword>
<protein>
    <submittedName>
        <fullName evidence="3">Dipeptidyl peptidase 3</fullName>
    </submittedName>
</protein>
<dbReference type="Proteomes" id="UP000887116">
    <property type="component" value="Unassembled WGS sequence"/>
</dbReference>
<dbReference type="PANTHER" id="PTHR23422:SF11">
    <property type="entry name" value="DIPEPTIDYL PEPTIDASE 3"/>
    <property type="match status" value="1"/>
</dbReference>
<name>A0A8X6JAL0_TRICU</name>
<dbReference type="AlphaFoldDB" id="A0A8X6JAL0"/>
<dbReference type="PANTHER" id="PTHR23422">
    <property type="entry name" value="DIPEPTIDYL PEPTIDASE III-RELATED"/>
    <property type="match status" value="1"/>
</dbReference>
<evidence type="ECO:0000256" key="1">
    <source>
        <dbReference type="ARBA" id="ARBA00022723"/>
    </source>
</evidence>
<proteinExistence type="predicted"/>
<gene>
    <name evidence="3" type="primary">DppIII</name>
    <name evidence="3" type="ORF">TNCT_10411</name>
</gene>
<organism evidence="3 4">
    <name type="scientific">Trichonephila clavata</name>
    <name type="common">Joro spider</name>
    <name type="synonym">Nephila clavata</name>
    <dbReference type="NCBI Taxonomy" id="2740835"/>
    <lineage>
        <taxon>Eukaryota</taxon>
        <taxon>Metazoa</taxon>
        <taxon>Ecdysozoa</taxon>
        <taxon>Arthropoda</taxon>
        <taxon>Chelicerata</taxon>
        <taxon>Arachnida</taxon>
        <taxon>Araneae</taxon>
        <taxon>Araneomorphae</taxon>
        <taxon>Entelegynae</taxon>
        <taxon>Araneoidea</taxon>
        <taxon>Nephilidae</taxon>
        <taxon>Trichonephila</taxon>
    </lineage>
</organism>
<accession>A0A8X6JAL0</accession>
<dbReference type="InterPro" id="IPR039461">
    <property type="entry name" value="Peptidase_M49"/>
</dbReference>
<dbReference type="GO" id="GO:0046872">
    <property type="term" value="F:metal ion binding"/>
    <property type="evidence" value="ECO:0007669"/>
    <property type="project" value="UniProtKB-KW"/>
</dbReference>
<dbReference type="Pfam" id="PF03571">
    <property type="entry name" value="Peptidase_M49"/>
    <property type="match status" value="1"/>
</dbReference>
<keyword evidence="2" id="KW-0378">Hydrolase</keyword>
<evidence type="ECO:0000256" key="2">
    <source>
        <dbReference type="ARBA" id="ARBA00022801"/>
    </source>
</evidence>
<reference evidence="3" key="1">
    <citation type="submission" date="2020-07" db="EMBL/GenBank/DDBJ databases">
        <title>Multicomponent nature underlies the extraordinary mechanical properties of spider dragline silk.</title>
        <authorList>
            <person name="Kono N."/>
            <person name="Nakamura H."/>
            <person name="Mori M."/>
            <person name="Yoshida Y."/>
            <person name="Ohtoshi R."/>
            <person name="Malay A.D."/>
            <person name="Moran D.A.P."/>
            <person name="Tomita M."/>
            <person name="Numata K."/>
            <person name="Arakawa K."/>
        </authorList>
    </citation>
    <scope>NUCLEOTIDE SEQUENCE</scope>
</reference>
<evidence type="ECO:0000313" key="4">
    <source>
        <dbReference type="Proteomes" id="UP000887116"/>
    </source>
</evidence>
<evidence type="ECO:0000313" key="3">
    <source>
        <dbReference type="EMBL" id="GFR27660.1"/>
    </source>
</evidence>
<dbReference type="GO" id="GO:0005737">
    <property type="term" value="C:cytoplasm"/>
    <property type="evidence" value="ECO:0007669"/>
    <property type="project" value="TreeGrafter"/>
</dbReference>
<comment type="caution">
    <text evidence="3">The sequence shown here is derived from an EMBL/GenBank/DDBJ whole genome shotgun (WGS) entry which is preliminary data.</text>
</comment>
<dbReference type="GO" id="GO:0008239">
    <property type="term" value="F:dipeptidyl-peptidase activity"/>
    <property type="evidence" value="ECO:0007669"/>
    <property type="project" value="TreeGrafter"/>
</dbReference>
<sequence length="198" mass="22696">MKVLKQKTIIYTVWLGMILSGIEGLQMYNPKTESWLQAHSQARYVILQVLLECGQDFVKVEKIDDPDGTPNLSLTVDRTKILSVGKPAIGKFLGKLQLYRSTADIASAKAMYDKYSAVTSDGENPFLNYRDIVMARKKPRKLFIQANTFLDDSKESVNLKNYEANVEGMIDSWIERFQDDNVDDILEELWAKDKHYFS</sequence>